<dbReference type="GO" id="GO:0016810">
    <property type="term" value="F:hydrolase activity, acting on carbon-nitrogen (but not peptide) bonds"/>
    <property type="evidence" value="ECO:0007669"/>
    <property type="project" value="InterPro"/>
</dbReference>
<dbReference type="PROSITE" id="PS51318">
    <property type="entry name" value="TAT"/>
    <property type="match status" value="1"/>
</dbReference>
<protein>
    <submittedName>
        <fullName evidence="2">Polysaccharide deacetylase</fullName>
    </submittedName>
</protein>
<dbReference type="AlphaFoldDB" id="A0A2T7BI09"/>
<sequence>MTNATSGQDRRRFLRNLSLAGTALGLPWKGGSPLSGPAAIPSLSQPATHAAGGGCWPDGIRMPISISMQFEAGGEPETGADSPFPPTLQKGYVDLPAKTWFQYGYREGIPRLLELWDAFGVKVTSHMIGQAVLNNPSLAKEIVQRGHEAAAHGMSWTSQYNLDYAAEKAFIKAGADAILEVTGQQPLGYNANWLRRGEHTVKILQELGFLYHIDDLSRDEPFIIPVNGRDFAVVPYTLRNNDIQQVEGRYFSTADFRQQLKDEFDQLYAESAQRRRMMSVSTHDRIGGTPAMVQVLREFLAYAAKHPGVTFMRKDAIARFALADAHTIREQVYR</sequence>
<dbReference type="OrthoDB" id="9787041at2"/>
<dbReference type="Gene3D" id="3.20.20.370">
    <property type="entry name" value="Glycoside hydrolase/deacetylase"/>
    <property type="match status" value="1"/>
</dbReference>
<dbReference type="InterPro" id="IPR006311">
    <property type="entry name" value="TAT_signal"/>
</dbReference>
<dbReference type="PROSITE" id="PS51677">
    <property type="entry name" value="NODB"/>
    <property type="match status" value="1"/>
</dbReference>
<dbReference type="EMBL" id="QCYK01000002">
    <property type="protein sequence ID" value="PUZ25904.1"/>
    <property type="molecule type" value="Genomic_DNA"/>
</dbReference>
<dbReference type="PANTHER" id="PTHR43123">
    <property type="entry name" value="POLYSACCHARIDE DEACETYLASE-RELATED"/>
    <property type="match status" value="1"/>
</dbReference>
<comment type="caution">
    <text evidence="2">The sequence shown here is derived from an EMBL/GenBank/DDBJ whole genome shotgun (WGS) entry which is preliminary data.</text>
</comment>
<dbReference type="RefSeq" id="WP_108687743.1">
    <property type="nucleotide sequence ID" value="NZ_QCYK01000002.1"/>
</dbReference>
<dbReference type="PANTHER" id="PTHR43123:SF1">
    <property type="entry name" value="POLYSACCHARIDE DEACETYLASE-RELATED"/>
    <property type="match status" value="1"/>
</dbReference>
<gene>
    <name evidence="2" type="ORF">DCC81_16780</name>
</gene>
<evidence type="ECO:0000313" key="3">
    <source>
        <dbReference type="Proteomes" id="UP000244450"/>
    </source>
</evidence>
<organism evidence="2 3">
    <name type="scientific">Chitinophaga parva</name>
    <dbReference type="NCBI Taxonomy" id="2169414"/>
    <lineage>
        <taxon>Bacteria</taxon>
        <taxon>Pseudomonadati</taxon>
        <taxon>Bacteroidota</taxon>
        <taxon>Chitinophagia</taxon>
        <taxon>Chitinophagales</taxon>
        <taxon>Chitinophagaceae</taxon>
        <taxon>Chitinophaga</taxon>
    </lineage>
</organism>
<accession>A0A2T7BI09</accession>
<proteinExistence type="predicted"/>
<dbReference type="SUPFAM" id="SSF88713">
    <property type="entry name" value="Glycoside hydrolase/deacetylase"/>
    <property type="match status" value="1"/>
</dbReference>
<dbReference type="Pfam" id="PF01522">
    <property type="entry name" value="Polysacc_deac_1"/>
    <property type="match status" value="1"/>
</dbReference>
<evidence type="ECO:0000313" key="2">
    <source>
        <dbReference type="EMBL" id="PUZ25904.1"/>
    </source>
</evidence>
<feature type="domain" description="NodB homology" evidence="1">
    <location>
        <begin position="91"/>
        <end position="312"/>
    </location>
</feature>
<reference evidence="2 3" key="1">
    <citation type="submission" date="2018-04" db="EMBL/GenBank/DDBJ databases">
        <title>Chitinophaga fuyangensis sp. nov., isolated from soil in a chemical factory.</title>
        <authorList>
            <person name="Chen K."/>
        </authorList>
    </citation>
    <scope>NUCLEOTIDE SEQUENCE [LARGE SCALE GENOMIC DNA]</scope>
    <source>
        <strain evidence="2 3">LY-1</strain>
    </source>
</reference>
<dbReference type="Proteomes" id="UP000244450">
    <property type="component" value="Unassembled WGS sequence"/>
</dbReference>
<name>A0A2T7BI09_9BACT</name>
<dbReference type="InterPro" id="IPR011330">
    <property type="entry name" value="Glyco_hydro/deAcase_b/a-brl"/>
</dbReference>
<dbReference type="InterPro" id="IPR002509">
    <property type="entry name" value="NODB_dom"/>
</dbReference>
<evidence type="ECO:0000259" key="1">
    <source>
        <dbReference type="PROSITE" id="PS51677"/>
    </source>
</evidence>
<keyword evidence="3" id="KW-1185">Reference proteome</keyword>
<dbReference type="GO" id="GO:0005975">
    <property type="term" value="P:carbohydrate metabolic process"/>
    <property type="evidence" value="ECO:0007669"/>
    <property type="project" value="InterPro"/>
</dbReference>